<dbReference type="CDD" id="cd00303">
    <property type="entry name" value="retropepsin_like"/>
    <property type="match status" value="1"/>
</dbReference>
<name>A0ABQ5KD75_9EUKA</name>
<evidence type="ECO:0000313" key="4">
    <source>
        <dbReference type="Proteomes" id="UP001057375"/>
    </source>
</evidence>
<evidence type="ECO:0000259" key="2">
    <source>
        <dbReference type="PROSITE" id="PS50158"/>
    </source>
</evidence>
<dbReference type="Pfam" id="PF13650">
    <property type="entry name" value="Asp_protease_2"/>
    <property type="match status" value="1"/>
</dbReference>
<dbReference type="Gene3D" id="2.40.70.10">
    <property type="entry name" value="Acid Proteases"/>
    <property type="match status" value="1"/>
</dbReference>
<proteinExistence type="predicted"/>
<comment type="caution">
    <text evidence="3">The sequence shown here is derived from an EMBL/GenBank/DDBJ whole genome shotgun (WGS) entry which is preliminary data.</text>
</comment>
<dbReference type="Proteomes" id="UP001057375">
    <property type="component" value="Unassembled WGS sequence"/>
</dbReference>
<dbReference type="SUPFAM" id="SSF50630">
    <property type="entry name" value="Acid proteases"/>
    <property type="match status" value="1"/>
</dbReference>
<reference evidence="3" key="1">
    <citation type="submission" date="2022-03" db="EMBL/GenBank/DDBJ databases">
        <title>Draft genome sequence of Aduncisulcus paluster, a free-living microaerophilic Fornicata.</title>
        <authorList>
            <person name="Yuyama I."/>
            <person name="Kume K."/>
            <person name="Tamura T."/>
            <person name="Inagaki Y."/>
            <person name="Hashimoto T."/>
        </authorList>
    </citation>
    <scope>NUCLEOTIDE SEQUENCE</scope>
    <source>
        <strain evidence="3">NY0171</strain>
    </source>
</reference>
<keyword evidence="4" id="KW-1185">Reference proteome</keyword>
<dbReference type="InterPro" id="IPR001878">
    <property type="entry name" value="Znf_CCHC"/>
</dbReference>
<organism evidence="3 4">
    <name type="scientific">Aduncisulcus paluster</name>
    <dbReference type="NCBI Taxonomy" id="2918883"/>
    <lineage>
        <taxon>Eukaryota</taxon>
        <taxon>Metamonada</taxon>
        <taxon>Carpediemonas-like organisms</taxon>
        <taxon>Aduncisulcus</taxon>
    </lineage>
</organism>
<dbReference type="EMBL" id="BQXS01008172">
    <property type="protein sequence ID" value="GKT29150.1"/>
    <property type="molecule type" value="Genomic_DNA"/>
</dbReference>
<feature type="non-terminal residue" evidence="3">
    <location>
        <position position="222"/>
    </location>
</feature>
<keyword evidence="1" id="KW-0479">Metal-binding</keyword>
<protein>
    <recommendedName>
        <fullName evidence="2">CCHC-type domain-containing protein</fullName>
    </recommendedName>
</protein>
<gene>
    <name evidence="3" type="ORF">ADUPG1_005175</name>
</gene>
<feature type="domain" description="CCHC-type" evidence="2">
    <location>
        <begin position="23"/>
        <end position="39"/>
    </location>
</feature>
<keyword evidence="1" id="KW-0863">Zinc-finger</keyword>
<keyword evidence="1" id="KW-0862">Zinc</keyword>
<evidence type="ECO:0000313" key="3">
    <source>
        <dbReference type="EMBL" id="GKT29150.1"/>
    </source>
</evidence>
<feature type="non-terminal residue" evidence="3">
    <location>
        <position position="1"/>
    </location>
</feature>
<dbReference type="InterPro" id="IPR021109">
    <property type="entry name" value="Peptidase_aspartic_dom_sf"/>
</dbReference>
<dbReference type="InterPro" id="IPR001969">
    <property type="entry name" value="Aspartic_peptidase_AS"/>
</dbReference>
<evidence type="ECO:0000256" key="1">
    <source>
        <dbReference type="PROSITE-ProRule" id="PRU00047"/>
    </source>
</evidence>
<sequence length="222" mass="24699">RSRRVPFIKNRDPRYKRFFPGVKCEKCGKIGHYTHVCQEDTNGSKGKLEYLCAFGTSEKTLFTSLATINAPSQTTAISVSVLFDTGASTSVIDRKCVEELGITPKKASHTSAVLADGSTIQLLGHVTLSVTLPGMDGMSLEFEEECNIIEMKENTQHQLLLSGKCIDTHQLLGWITTNLTTDPPSSLEEELELEELGFPTLEKRPIDFKCERDDLLPEIMEM</sequence>
<accession>A0ABQ5KD75</accession>
<dbReference type="PROSITE" id="PS00141">
    <property type="entry name" value="ASP_PROTEASE"/>
    <property type="match status" value="1"/>
</dbReference>
<dbReference type="PROSITE" id="PS50158">
    <property type="entry name" value="ZF_CCHC"/>
    <property type="match status" value="1"/>
</dbReference>